<reference evidence="14 15" key="1">
    <citation type="submission" date="2017-11" db="EMBL/GenBank/DDBJ databases">
        <title>Evolution of Phototrophy in the Chloroflexi Phylum Driven by Horizontal Gene Transfer.</title>
        <authorList>
            <person name="Ward L.M."/>
            <person name="Hemp J."/>
            <person name="Shih P.M."/>
            <person name="Mcglynn S.E."/>
            <person name="Fischer W."/>
        </authorList>
    </citation>
    <scope>NUCLEOTIDE SEQUENCE [LARGE SCALE GENOMIC DNA]</scope>
    <source>
        <strain evidence="14">JP3_13</strain>
    </source>
</reference>
<keyword evidence="6 11" id="KW-0028">Amino-acid biosynthesis</keyword>
<evidence type="ECO:0000256" key="9">
    <source>
        <dbReference type="ARBA" id="ARBA00023102"/>
    </source>
</evidence>
<dbReference type="GO" id="GO:0005737">
    <property type="term" value="C:cytoplasm"/>
    <property type="evidence" value="ECO:0007669"/>
    <property type="project" value="UniProtKB-SubCell"/>
</dbReference>
<dbReference type="GO" id="GO:0005524">
    <property type="term" value="F:ATP binding"/>
    <property type="evidence" value="ECO:0007669"/>
    <property type="project" value="UniProtKB-KW"/>
</dbReference>
<dbReference type="InterPro" id="IPR013820">
    <property type="entry name" value="ATP_PRibTrfase_cat"/>
</dbReference>
<feature type="domain" description="ATP phosphoribosyltransferase catalytic" evidence="12">
    <location>
        <begin position="55"/>
        <end position="217"/>
    </location>
</feature>
<keyword evidence="9 11" id="KW-0368">Histidine biosynthesis</keyword>
<dbReference type="GO" id="GO:0000105">
    <property type="term" value="P:L-histidine biosynthetic process"/>
    <property type="evidence" value="ECO:0007669"/>
    <property type="project" value="UniProtKB-UniRule"/>
</dbReference>
<comment type="similarity">
    <text evidence="3 11">Belongs to the ATP phosphoribosyltransferase family. Long subfamily.</text>
</comment>
<evidence type="ECO:0000259" key="13">
    <source>
        <dbReference type="Pfam" id="PF08029"/>
    </source>
</evidence>
<comment type="function">
    <text evidence="10 11">Catalyzes the condensation of ATP and 5-phosphoribose 1-diphosphate to form N'-(5'-phosphoribosyl)-ATP (PR-ATP). Has a crucial role in the pathway because the rate of histidine biosynthesis seems to be controlled primarily by regulation of HisG enzymatic activity.</text>
</comment>
<keyword evidence="11" id="KW-0963">Cytoplasm</keyword>
<evidence type="ECO:0000313" key="15">
    <source>
        <dbReference type="Proteomes" id="UP000229681"/>
    </source>
</evidence>
<evidence type="ECO:0000256" key="10">
    <source>
        <dbReference type="ARBA" id="ARBA00024861"/>
    </source>
</evidence>
<comment type="catalytic activity">
    <reaction evidence="1 11">
        <text>1-(5-phospho-beta-D-ribosyl)-ATP + diphosphate = 5-phospho-alpha-D-ribose 1-diphosphate + ATP</text>
        <dbReference type="Rhea" id="RHEA:18473"/>
        <dbReference type="ChEBI" id="CHEBI:30616"/>
        <dbReference type="ChEBI" id="CHEBI:33019"/>
        <dbReference type="ChEBI" id="CHEBI:58017"/>
        <dbReference type="ChEBI" id="CHEBI:73183"/>
        <dbReference type="EC" id="2.4.2.17"/>
    </reaction>
</comment>
<evidence type="ECO:0000256" key="11">
    <source>
        <dbReference type="HAMAP-Rule" id="MF_00079"/>
    </source>
</evidence>
<keyword evidence="11" id="KW-0067">ATP-binding</keyword>
<name>A0A2M8PC82_9CHLR</name>
<dbReference type="GO" id="GO:0000287">
    <property type="term" value="F:magnesium ion binding"/>
    <property type="evidence" value="ECO:0007669"/>
    <property type="project" value="UniProtKB-UniRule"/>
</dbReference>
<keyword evidence="11" id="KW-0460">Magnesium</keyword>
<dbReference type="EMBL" id="PGTM01000198">
    <property type="protein sequence ID" value="PJF35158.1"/>
    <property type="molecule type" value="Genomic_DNA"/>
</dbReference>
<dbReference type="CDD" id="cd13593">
    <property type="entry name" value="PBP2_HisGL3"/>
    <property type="match status" value="1"/>
</dbReference>
<sequence>MPEPRVSLALPSKGALAEPTTEFLKACDLKVAKSNPRQYVAHIDALPQLDVLFQRVNDIVYKVADGTLDMGITGLDVVRELAGENDAVTIIHEDLRYGECQLVLAVPEAWIDVESMTDLAEIALDFRENKRRNLRVATKFTNLARRFLHQHGIFHFTLVEAEGAIEVAPTLGYADVVVDLSATGTTLRENHLKPLVDGVLLESTACLIANTRRLHESPLLLETARTLLEVFDATLSAQNYYQVTVNIRGDDAESVAHAVASNPITRGLQGPTVAPIYASHLAERWFSATIIVHKKHLLAAVAHLRNIGGTHATVIPSRYVFLPQSPSYQRLLQKLGKAPK</sequence>
<evidence type="ECO:0000256" key="5">
    <source>
        <dbReference type="ARBA" id="ARBA00020998"/>
    </source>
</evidence>
<comment type="activity regulation">
    <text evidence="11">Feedback inhibited by histidine.</text>
</comment>
<comment type="subcellular location">
    <subcellularLocation>
        <location evidence="11">Cytoplasm</location>
    </subcellularLocation>
</comment>
<evidence type="ECO:0000256" key="8">
    <source>
        <dbReference type="ARBA" id="ARBA00022679"/>
    </source>
</evidence>
<dbReference type="InterPro" id="IPR020621">
    <property type="entry name" value="ATP-PRT_HisG_long"/>
</dbReference>
<gene>
    <name evidence="11 14" type="primary">hisG</name>
    <name evidence="14" type="ORF">CUN49_11970</name>
</gene>
<dbReference type="PANTHER" id="PTHR21403">
    <property type="entry name" value="ATP PHOSPHORIBOSYLTRANSFERASE ATP-PRTASE"/>
    <property type="match status" value="1"/>
</dbReference>
<dbReference type="NCBIfam" id="TIGR00070">
    <property type="entry name" value="hisG"/>
    <property type="match status" value="1"/>
</dbReference>
<evidence type="ECO:0000256" key="1">
    <source>
        <dbReference type="ARBA" id="ARBA00000915"/>
    </source>
</evidence>
<dbReference type="InterPro" id="IPR018198">
    <property type="entry name" value="ATP_PRibTrfase_CS"/>
</dbReference>
<dbReference type="SUPFAM" id="SSF53850">
    <property type="entry name" value="Periplasmic binding protein-like II"/>
    <property type="match status" value="1"/>
</dbReference>
<comment type="caution">
    <text evidence="14">The sequence shown here is derived from an EMBL/GenBank/DDBJ whole genome shotgun (WGS) entry which is preliminary data.</text>
</comment>
<comment type="cofactor">
    <cofactor evidence="11">
        <name>Mg(2+)</name>
        <dbReference type="ChEBI" id="CHEBI:18420"/>
    </cofactor>
</comment>
<dbReference type="UniPathway" id="UPA00031">
    <property type="reaction ID" value="UER00006"/>
</dbReference>
<dbReference type="Proteomes" id="UP000229681">
    <property type="component" value="Unassembled WGS sequence"/>
</dbReference>
<dbReference type="AlphaFoldDB" id="A0A2M8PC82"/>
<evidence type="ECO:0000313" key="14">
    <source>
        <dbReference type="EMBL" id="PJF35158.1"/>
    </source>
</evidence>
<dbReference type="InterPro" id="IPR001348">
    <property type="entry name" value="ATP_PRibTrfase_HisG"/>
</dbReference>
<dbReference type="EC" id="2.4.2.17" evidence="4 11"/>
<accession>A0A2M8PC82</accession>
<protein>
    <recommendedName>
        <fullName evidence="5 11">ATP phosphoribosyltransferase</fullName>
        <shortName evidence="11">ATP-PRT</shortName>
        <shortName evidence="11">ATP-PRTase</shortName>
        <ecNumber evidence="4 11">2.4.2.17</ecNumber>
    </recommendedName>
</protein>
<dbReference type="InterPro" id="IPR013115">
    <property type="entry name" value="HisG_C"/>
</dbReference>
<dbReference type="PANTHER" id="PTHR21403:SF8">
    <property type="entry name" value="ATP PHOSPHORIBOSYLTRANSFERASE"/>
    <property type="match status" value="1"/>
</dbReference>
<evidence type="ECO:0000256" key="4">
    <source>
        <dbReference type="ARBA" id="ARBA00011946"/>
    </source>
</evidence>
<dbReference type="Gene3D" id="3.40.190.10">
    <property type="entry name" value="Periplasmic binding protein-like II"/>
    <property type="match status" value="2"/>
</dbReference>
<dbReference type="Pfam" id="PF08029">
    <property type="entry name" value="HisG_C"/>
    <property type="match status" value="1"/>
</dbReference>
<evidence type="ECO:0000259" key="12">
    <source>
        <dbReference type="Pfam" id="PF01634"/>
    </source>
</evidence>
<keyword evidence="8 11" id="KW-0808">Transferase</keyword>
<proteinExistence type="inferred from homology"/>
<feature type="domain" description="Histidine biosynthesis HisG C-terminal" evidence="13">
    <location>
        <begin position="237"/>
        <end position="312"/>
    </location>
</feature>
<keyword evidence="11" id="KW-0547">Nucleotide-binding</keyword>
<evidence type="ECO:0000256" key="2">
    <source>
        <dbReference type="ARBA" id="ARBA00004667"/>
    </source>
</evidence>
<dbReference type="PROSITE" id="PS01316">
    <property type="entry name" value="ATP_P_PHORIBOSYLTR"/>
    <property type="match status" value="1"/>
</dbReference>
<evidence type="ECO:0000256" key="7">
    <source>
        <dbReference type="ARBA" id="ARBA00022676"/>
    </source>
</evidence>
<evidence type="ECO:0000256" key="3">
    <source>
        <dbReference type="ARBA" id="ARBA00007955"/>
    </source>
</evidence>
<dbReference type="HAMAP" id="MF_00079">
    <property type="entry name" value="HisG_Long"/>
    <property type="match status" value="1"/>
</dbReference>
<dbReference type="GO" id="GO:0003879">
    <property type="term" value="F:ATP phosphoribosyltransferase activity"/>
    <property type="evidence" value="ECO:0007669"/>
    <property type="project" value="UniProtKB-UniRule"/>
</dbReference>
<dbReference type="Pfam" id="PF01634">
    <property type="entry name" value="HisG"/>
    <property type="match status" value="1"/>
</dbReference>
<evidence type="ECO:0000256" key="6">
    <source>
        <dbReference type="ARBA" id="ARBA00022605"/>
    </source>
</evidence>
<dbReference type="NCBIfam" id="TIGR03455">
    <property type="entry name" value="HisG_C-term"/>
    <property type="match status" value="1"/>
</dbReference>
<comment type="pathway">
    <text evidence="2 11">Amino-acid biosynthesis; L-histidine biosynthesis; L-histidine from 5-phospho-alpha-D-ribose 1-diphosphate: step 1/9.</text>
</comment>
<keyword evidence="11" id="KW-0479">Metal-binding</keyword>
<keyword evidence="7 11" id="KW-0328">Glycosyltransferase</keyword>
<organism evidence="14 15">
    <name type="scientific">Candidatus Thermofonsia Clade 1 bacterium</name>
    <dbReference type="NCBI Taxonomy" id="2364210"/>
    <lineage>
        <taxon>Bacteria</taxon>
        <taxon>Bacillati</taxon>
        <taxon>Chloroflexota</taxon>
        <taxon>Candidatus Thermofontia</taxon>
        <taxon>Candidatus Thermofonsia Clade 1</taxon>
    </lineage>
</organism>